<dbReference type="InterPro" id="IPR012341">
    <property type="entry name" value="6hp_glycosidase-like_sf"/>
</dbReference>
<feature type="binding site" evidence="4">
    <location>
        <position position="230"/>
    </location>
    <ligand>
        <name>substrate</name>
    </ligand>
</feature>
<name>A0A2S7FCP6_CLOBU</name>
<dbReference type="Proteomes" id="UP000238081">
    <property type="component" value="Unassembled WGS sequence"/>
</dbReference>
<evidence type="ECO:0000313" key="8">
    <source>
        <dbReference type="Proteomes" id="UP000515243"/>
    </source>
</evidence>
<feature type="binding site" evidence="4">
    <location>
        <position position="362"/>
    </location>
    <ligand>
        <name>substrate</name>
    </ligand>
</feature>
<feature type="binding site" evidence="4">
    <location>
        <position position="172"/>
    </location>
    <ligand>
        <name>substrate</name>
    </ligand>
</feature>
<feature type="binding site" evidence="4">
    <location>
        <position position="244"/>
    </location>
    <ligand>
        <name>substrate</name>
    </ligand>
</feature>
<dbReference type="SUPFAM" id="SSF48208">
    <property type="entry name" value="Six-hairpin glycosidases"/>
    <property type="match status" value="1"/>
</dbReference>
<dbReference type="InterPro" id="IPR008928">
    <property type="entry name" value="6-hairpin_glycosidase_sf"/>
</dbReference>
<dbReference type="InterPro" id="IPR010905">
    <property type="entry name" value="Glyco_hydro_88"/>
</dbReference>
<dbReference type="GO" id="GO:0000272">
    <property type="term" value="P:polysaccharide catabolic process"/>
    <property type="evidence" value="ECO:0007669"/>
    <property type="project" value="TreeGrafter"/>
</dbReference>
<dbReference type="KEGG" id="cbut:ATN24_00900"/>
<evidence type="ECO:0000256" key="3">
    <source>
        <dbReference type="PIRSR" id="PIRSR610905-1"/>
    </source>
</evidence>
<comment type="similarity">
    <text evidence="2">Belongs to the glycosyl hydrolase 88 family.</text>
</comment>
<organism evidence="5 7">
    <name type="scientific">Clostridium butyricum</name>
    <dbReference type="NCBI Taxonomy" id="1492"/>
    <lineage>
        <taxon>Bacteria</taxon>
        <taxon>Bacillati</taxon>
        <taxon>Bacillota</taxon>
        <taxon>Clostridia</taxon>
        <taxon>Eubacteriales</taxon>
        <taxon>Clostridiaceae</taxon>
        <taxon>Clostridium</taxon>
    </lineage>
</organism>
<evidence type="ECO:0000256" key="4">
    <source>
        <dbReference type="PIRSR" id="PIRSR610905-2"/>
    </source>
</evidence>
<dbReference type="PANTHER" id="PTHR36845:SF1">
    <property type="entry name" value="HYDROLASE, PUTATIVE (AFU_ORTHOLOGUE AFUA_7G05090)-RELATED"/>
    <property type="match status" value="1"/>
</dbReference>
<dbReference type="OrthoDB" id="428577at2"/>
<gene>
    <name evidence="5" type="ORF">AWN73_10705</name>
    <name evidence="6" type="ORF">FF104_00550</name>
</gene>
<evidence type="ECO:0000313" key="6">
    <source>
        <dbReference type="EMBL" id="QMW89492.1"/>
    </source>
</evidence>
<dbReference type="AlphaFoldDB" id="A0A2S7FCP6"/>
<keyword evidence="1 5" id="KW-0378">Hydrolase</keyword>
<evidence type="ECO:0000313" key="7">
    <source>
        <dbReference type="Proteomes" id="UP000238081"/>
    </source>
</evidence>
<dbReference type="EMBL" id="LRDH01000095">
    <property type="protein sequence ID" value="PPV16013.1"/>
    <property type="molecule type" value="Genomic_DNA"/>
</dbReference>
<dbReference type="Pfam" id="PF07470">
    <property type="entry name" value="Glyco_hydro_88"/>
    <property type="match status" value="1"/>
</dbReference>
<accession>A0A2S7FCP6</accession>
<evidence type="ECO:0000256" key="1">
    <source>
        <dbReference type="ARBA" id="ARBA00022801"/>
    </source>
</evidence>
<evidence type="ECO:0000256" key="2">
    <source>
        <dbReference type="ARBA" id="ARBA00038358"/>
    </source>
</evidence>
<feature type="active site" description="Proton donor" evidence="3">
    <location>
        <position position="172"/>
    </location>
</feature>
<feature type="active site" description="Nucleophile" evidence="3">
    <location>
        <position position="112"/>
    </location>
</feature>
<dbReference type="EMBL" id="CP040626">
    <property type="protein sequence ID" value="QMW89492.1"/>
    <property type="molecule type" value="Genomic_DNA"/>
</dbReference>
<reference evidence="5 7" key="1">
    <citation type="submission" date="2016-01" db="EMBL/GenBank/DDBJ databases">
        <title>Characterization of the Clostridium difficile lineages that are prevalent in Hong Kong and China.</title>
        <authorList>
            <person name="Kwok J.S.-L."/>
            <person name="Lam W.-Y."/>
            <person name="Ip M."/>
            <person name="Chan T.-F."/>
            <person name="Hawkey P.M."/>
            <person name="Tsui S.K.-W."/>
        </authorList>
    </citation>
    <scope>NUCLEOTIDE SEQUENCE [LARGE SCALE GENOMIC DNA]</scope>
    <source>
        <strain evidence="5 7">300064</strain>
    </source>
</reference>
<dbReference type="InterPro" id="IPR052369">
    <property type="entry name" value="UG_Glycosaminoglycan_Hydrolase"/>
</dbReference>
<reference evidence="6 8" key="2">
    <citation type="submission" date="2019-05" db="EMBL/GenBank/DDBJ databases">
        <authorList>
            <person name="Schori C."/>
            <person name="Ahrens C."/>
        </authorList>
    </citation>
    <scope>NUCLEOTIDE SEQUENCE [LARGE SCALE GENOMIC DNA]</scope>
    <source>
        <strain evidence="6 8">DSM 10702</strain>
    </source>
</reference>
<feature type="binding site" evidence="4">
    <location>
        <position position="232"/>
    </location>
    <ligand>
        <name>substrate</name>
    </ligand>
</feature>
<dbReference type="PANTHER" id="PTHR36845">
    <property type="entry name" value="HYDROLASE, PUTATIVE (AFU_ORTHOLOGUE AFUA_7G05090)-RELATED"/>
    <property type="match status" value="1"/>
</dbReference>
<dbReference type="RefSeq" id="WP_035763431.1">
    <property type="nucleotide sequence ID" value="NZ_AP019716.1"/>
</dbReference>
<feature type="binding site" evidence="4">
    <location>
        <position position="365"/>
    </location>
    <ligand>
        <name>substrate</name>
    </ligand>
</feature>
<proteinExistence type="inferred from homology"/>
<dbReference type="GO" id="GO:0052757">
    <property type="term" value="F:chondroitin hydrolase activity"/>
    <property type="evidence" value="ECO:0007669"/>
    <property type="project" value="TreeGrafter"/>
</dbReference>
<dbReference type="GeneID" id="92942601"/>
<sequence length="395" mass="45745">MRNIIKEPLIRSERYFNRGFLTKETIEVALDKCIRKIDRNIEIFGENFPTPATKDNTYGVMDNTEWTNGFWTGILWLAYEYTKDNKYKELAEKNVESFYNRIVNNIEVSHHDLGFLYIPSCVSAYKLTGNKMAYDAAIMAADALIKRYQEKGEFIQAWGELGVADNYRLIVDCLLNIPLLYWATEVTEEEKYKEIAEKHFKTTIANAVRDNASAYHTFYFDPSTGNPVGGKTRQGYSDDSSWARGQAWLIYGIALNHFHNINEENINTFEAVANYFINRLPEDFICYWDLIFNDGSGQSRDSSSAAIAVCGFNLMDKFLLETDEMKSVYRYVQHSMLASLINNYTDDLTDGATALINHGVYSWHSGKGVDEGNIWGDYFYMESLIRFYKSWEMYW</sequence>
<dbReference type="Gene3D" id="1.50.10.10">
    <property type="match status" value="1"/>
</dbReference>
<evidence type="ECO:0000313" key="5">
    <source>
        <dbReference type="EMBL" id="PPV16013.1"/>
    </source>
</evidence>
<feature type="binding site" evidence="4">
    <location>
        <position position="112"/>
    </location>
    <ligand>
        <name>substrate</name>
    </ligand>
</feature>
<feature type="binding site" evidence="4">
    <location>
        <position position="248"/>
    </location>
    <ligand>
        <name>substrate</name>
    </ligand>
</feature>
<protein>
    <submittedName>
        <fullName evidence="5">Glucuronyl hydrolase</fullName>
    </submittedName>
</protein>
<dbReference type="Proteomes" id="UP000515243">
    <property type="component" value="Chromosome 1"/>
</dbReference>